<feature type="region of interest" description="Disordered" evidence="1">
    <location>
        <begin position="292"/>
        <end position="380"/>
    </location>
</feature>
<dbReference type="Proteomes" id="UP000678393">
    <property type="component" value="Unassembled WGS sequence"/>
</dbReference>
<keyword evidence="2" id="KW-0812">Transmembrane</keyword>
<feature type="region of interest" description="Disordered" evidence="1">
    <location>
        <begin position="476"/>
        <end position="521"/>
    </location>
</feature>
<keyword evidence="2" id="KW-0472">Membrane</keyword>
<evidence type="ECO:0000313" key="3">
    <source>
        <dbReference type="EMBL" id="CAG5116619.1"/>
    </source>
</evidence>
<keyword evidence="2" id="KW-1133">Transmembrane helix</keyword>
<sequence length="521" mass="58814">MRRFKSNKEDVNLPVDDVSLGDVEKDIKDLQSFIANIKSEQDERNEDSNAVKSTPPSKPRVKKPYMREDFESKRQRDLLLFDFPQVNNKVEDIRDTLVQDYIRNLASMNPEEALGSGSLDVRNTDALNEISLQDEREHSGLQYPEHIVERSEKIFRDGSNERVAEPNSRIPGHTFHSTYETGRGHGSQYVHSQHERKPEMPTSKNVNRTKLKTEKKITNSREDKIPKMPRNQGDSIQSGIGTAKKGHRSKLSDATVSSGEERKAPHVDNNGKGLIHDAKGIRKINKLISRMHSRQNYDPPGKHQTRRAETVKGAETSKTQGASKHKNTVSVQKRRGNKYRKQNSRGRSHPNPRRPPPRRPYQPPPTTTELTTTTTTTTESSTWTTQTVDNRTMQEIVDSGVDKIDVPLTDSNTGHAIIHGRRDIVMAGAIMGGIGLLLIILSFVYMFINRRKTQQKITGTAKNNNKSYQRFGTAEETAKLTKPQHSLFPLSSDEDTTEESDEDSTNNLTGIKGPSGKRNIR</sequence>
<feature type="compositionally biased region" description="Acidic residues" evidence="1">
    <location>
        <begin position="492"/>
        <end position="504"/>
    </location>
</feature>
<feature type="transmembrane region" description="Helical" evidence="2">
    <location>
        <begin position="424"/>
        <end position="448"/>
    </location>
</feature>
<feature type="compositionally biased region" description="Basic residues" evidence="1">
    <location>
        <begin position="323"/>
        <end position="357"/>
    </location>
</feature>
<feature type="compositionally biased region" description="Low complexity" evidence="1">
    <location>
        <begin position="367"/>
        <end position="380"/>
    </location>
</feature>
<feature type="compositionally biased region" description="Basic and acidic residues" evidence="1">
    <location>
        <begin position="39"/>
        <end position="49"/>
    </location>
</feature>
<proteinExistence type="predicted"/>
<dbReference type="AlphaFoldDB" id="A0A8S3YHT1"/>
<evidence type="ECO:0000313" key="4">
    <source>
        <dbReference type="Proteomes" id="UP000678393"/>
    </source>
</evidence>
<name>A0A8S3YHT1_9EUPU</name>
<comment type="caution">
    <text evidence="3">The sequence shown here is derived from an EMBL/GenBank/DDBJ whole genome shotgun (WGS) entry which is preliminary data.</text>
</comment>
<dbReference type="EMBL" id="CAJHNH020000277">
    <property type="protein sequence ID" value="CAG5116619.1"/>
    <property type="molecule type" value="Genomic_DNA"/>
</dbReference>
<feature type="region of interest" description="Disordered" evidence="1">
    <location>
        <begin position="157"/>
        <end position="278"/>
    </location>
</feature>
<feature type="compositionally biased region" description="Basic and acidic residues" evidence="1">
    <location>
        <begin position="211"/>
        <end position="226"/>
    </location>
</feature>
<evidence type="ECO:0000256" key="2">
    <source>
        <dbReference type="SAM" id="Phobius"/>
    </source>
</evidence>
<gene>
    <name evidence="3" type="ORF">CUNI_LOCUS2177</name>
</gene>
<reference evidence="3" key="1">
    <citation type="submission" date="2021-04" db="EMBL/GenBank/DDBJ databases">
        <authorList>
            <consortium name="Molecular Ecology Group"/>
        </authorList>
    </citation>
    <scope>NUCLEOTIDE SEQUENCE</scope>
</reference>
<organism evidence="3 4">
    <name type="scientific">Candidula unifasciata</name>
    <dbReference type="NCBI Taxonomy" id="100452"/>
    <lineage>
        <taxon>Eukaryota</taxon>
        <taxon>Metazoa</taxon>
        <taxon>Spiralia</taxon>
        <taxon>Lophotrochozoa</taxon>
        <taxon>Mollusca</taxon>
        <taxon>Gastropoda</taxon>
        <taxon>Heterobranchia</taxon>
        <taxon>Euthyneura</taxon>
        <taxon>Panpulmonata</taxon>
        <taxon>Eupulmonata</taxon>
        <taxon>Stylommatophora</taxon>
        <taxon>Helicina</taxon>
        <taxon>Helicoidea</taxon>
        <taxon>Geomitridae</taxon>
        <taxon>Candidula</taxon>
    </lineage>
</organism>
<protein>
    <submittedName>
        <fullName evidence="3">Uncharacterized protein</fullName>
    </submittedName>
</protein>
<keyword evidence="4" id="KW-1185">Reference proteome</keyword>
<evidence type="ECO:0000256" key="1">
    <source>
        <dbReference type="SAM" id="MobiDB-lite"/>
    </source>
</evidence>
<feature type="region of interest" description="Disordered" evidence="1">
    <location>
        <begin position="38"/>
        <end position="67"/>
    </location>
</feature>
<accession>A0A8S3YHT1</accession>